<keyword evidence="4 5" id="KW-0472">Membrane</keyword>
<feature type="transmembrane region" description="Helical" evidence="5">
    <location>
        <begin position="40"/>
        <end position="59"/>
    </location>
</feature>
<dbReference type="KEGG" id="bthg:MS2017_1252"/>
<dbReference type="PANTHER" id="PTHR43847:SF1">
    <property type="entry name" value="BLL3993 PROTEIN"/>
    <property type="match status" value="1"/>
</dbReference>
<dbReference type="PANTHER" id="PTHR43847">
    <property type="entry name" value="BLL3993 PROTEIN"/>
    <property type="match status" value="1"/>
</dbReference>
<dbReference type="InterPro" id="IPR007318">
    <property type="entry name" value="Phopholipid_MeTrfase"/>
</dbReference>
<evidence type="ECO:0000313" key="9">
    <source>
        <dbReference type="Proteomes" id="UP000643672"/>
    </source>
</evidence>
<dbReference type="Pfam" id="PF04191">
    <property type="entry name" value="PEMT"/>
    <property type="match status" value="1"/>
</dbReference>
<dbReference type="RefSeq" id="WP_084032287.1">
    <property type="nucleotide sequence ID" value="NZ_CAESAQ020000043.1"/>
</dbReference>
<dbReference type="AlphaFoldDB" id="A0A3G3IMI3"/>
<name>A0A3G3IMI3_9GAMM</name>
<dbReference type="EMBL" id="CP024634">
    <property type="protein sequence ID" value="AYQ56949.1"/>
    <property type="molecule type" value="Genomic_DNA"/>
</dbReference>
<gene>
    <name evidence="6" type="ORF">MS2017_1252</name>
    <name evidence="7" type="ORF">THERMOS_701</name>
</gene>
<dbReference type="Gene3D" id="1.20.120.1630">
    <property type="match status" value="1"/>
</dbReference>
<evidence type="ECO:0000256" key="1">
    <source>
        <dbReference type="ARBA" id="ARBA00004127"/>
    </source>
</evidence>
<evidence type="ECO:0000256" key="4">
    <source>
        <dbReference type="ARBA" id="ARBA00023136"/>
    </source>
</evidence>
<proteinExistence type="predicted"/>
<feature type="transmembrane region" description="Helical" evidence="5">
    <location>
        <begin position="12"/>
        <end position="28"/>
    </location>
</feature>
<evidence type="ECO:0008006" key="10">
    <source>
        <dbReference type="Google" id="ProtNLM"/>
    </source>
</evidence>
<evidence type="ECO:0000313" key="7">
    <source>
        <dbReference type="EMBL" id="CAB5497631.1"/>
    </source>
</evidence>
<organism evidence="6 8">
    <name type="scientific">Bathymodiolus thermophilus thioautotrophic gill symbiont</name>
    <dbReference type="NCBI Taxonomy" id="2360"/>
    <lineage>
        <taxon>Bacteria</taxon>
        <taxon>Pseudomonadati</taxon>
        <taxon>Pseudomonadota</taxon>
        <taxon>Gammaproteobacteria</taxon>
        <taxon>sulfur-oxidizing symbionts</taxon>
    </lineage>
</organism>
<dbReference type="EMBL" id="CAESAQ020000043">
    <property type="protein sequence ID" value="CAB5497631.1"/>
    <property type="molecule type" value="Genomic_DNA"/>
</dbReference>
<reference evidence="7 9" key="2">
    <citation type="submission" date="2020-05" db="EMBL/GenBank/DDBJ databases">
        <authorList>
            <person name="Petersen J."/>
            <person name="Sayavedra L."/>
        </authorList>
    </citation>
    <scope>NUCLEOTIDE SEQUENCE [LARGE SCALE GENOMIC DNA]</scope>
    <source>
        <strain evidence="7">B thermophilus SOXS</strain>
    </source>
</reference>
<feature type="transmembrane region" description="Helical" evidence="5">
    <location>
        <begin position="105"/>
        <end position="124"/>
    </location>
</feature>
<keyword evidence="2 5" id="KW-0812">Transmembrane</keyword>
<dbReference type="InterPro" id="IPR052527">
    <property type="entry name" value="Metal_cation-efflux_comp"/>
</dbReference>
<protein>
    <recommendedName>
        <fullName evidence="10">Isoprenylcysteine carboxyl methyltransferase</fullName>
    </recommendedName>
</protein>
<evidence type="ECO:0000256" key="5">
    <source>
        <dbReference type="SAM" id="Phobius"/>
    </source>
</evidence>
<dbReference type="GO" id="GO:0012505">
    <property type="term" value="C:endomembrane system"/>
    <property type="evidence" value="ECO:0007669"/>
    <property type="project" value="UniProtKB-SubCell"/>
</dbReference>
<dbReference type="Proteomes" id="UP000643672">
    <property type="component" value="Unassembled WGS sequence"/>
</dbReference>
<dbReference type="OrthoDB" id="9789029at2"/>
<evidence type="ECO:0000256" key="3">
    <source>
        <dbReference type="ARBA" id="ARBA00022989"/>
    </source>
</evidence>
<comment type="subcellular location">
    <subcellularLocation>
        <location evidence="1">Endomembrane system</location>
        <topology evidence="1">Multi-pass membrane protein</topology>
    </subcellularLocation>
</comment>
<sequence length="150" mass="17409">MCIITTKHPSYIMIYVIIQFSCIFYLIFNTRLDSFNAFNYALLGIGFIIGLSAIMAMKLDNFNMQPTLKSQHKLITNGIYRWVRHPMYTSALTLCLALALSNNHLFSQLALLALTVILILKSNLEEKFLTQRFSNYQDYRKKTGYFVPFL</sequence>
<evidence type="ECO:0000313" key="6">
    <source>
        <dbReference type="EMBL" id="AYQ56949.1"/>
    </source>
</evidence>
<evidence type="ECO:0000256" key="2">
    <source>
        <dbReference type="ARBA" id="ARBA00022692"/>
    </source>
</evidence>
<evidence type="ECO:0000313" key="8">
    <source>
        <dbReference type="Proteomes" id="UP000278334"/>
    </source>
</evidence>
<reference evidence="6 8" key="1">
    <citation type="submission" date="2017-11" db="EMBL/GenBank/DDBJ databases">
        <title>Genome sequence of the bacterial symbiont EPR9N from a vent mussel Bathymodiolus thermophilus.</title>
        <authorList>
            <person name="Won Y.-J."/>
        </authorList>
    </citation>
    <scope>NUCLEOTIDE SEQUENCE [LARGE SCALE GENOMIC DNA]</scope>
    <source>
        <strain evidence="6 8">EPR9N</strain>
    </source>
</reference>
<accession>A0A3G3IMI3</accession>
<keyword evidence="9" id="KW-1185">Reference proteome</keyword>
<keyword evidence="3 5" id="KW-1133">Transmembrane helix</keyword>
<dbReference type="Proteomes" id="UP000278334">
    <property type="component" value="Chromosome"/>
</dbReference>